<dbReference type="PRINTS" id="PR00195">
    <property type="entry name" value="DYNAMIN"/>
</dbReference>
<dbReference type="GO" id="GO:0005886">
    <property type="term" value="C:plasma membrane"/>
    <property type="evidence" value="ECO:0007669"/>
    <property type="project" value="TreeGrafter"/>
</dbReference>
<dbReference type="EMBL" id="CP099418">
    <property type="protein sequence ID" value="USW48252.1"/>
    <property type="molecule type" value="Genomic_DNA"/>
</dbReference>
<dbReference type="InterPro" id="IPR020850">
    <property type="entry name" value="GED_dom"/>
</dbReference>
<dbReference type="GO" id="GO:0003924">
    <property type="term" value="F:GTPase activity"/>
    <property type="evidence" value="ECO:0007669"/>
    <property type="project" value="InterPro"/>
</dbReference>
<dbReference type="GO" id="GO:0008017">
    <property type="term" value="F:microtubule binding"/>
    <property type="evidence" value="ECO:0007669"/>
    <property type="project" value="TreeGrafter"/>
</dbReference>
<accession>A0A9Q9ALL0</accession>
<evidence type="ECO:0000256" key="4">
    <source>
        <dbReference type="SAM" id="MobiDB-lite"/>
    </source>
</evidence>
<dbReference type="GO" id="GO:0031623">
    <property type="term" value="P:receptor internalization"/>
    <property type="evidence" value="ECO:0007669"/>
    <property type="project" value="TreeGrafter"/>
</dbReference>
<feature type="region of interest" description="Disordered" evidence="4">
    <location>
        <begin position="1"/>
        <end position="67"/>
    </location>
</feature>
<feature type="compositionally biased region" description="Polar residues" evidence="4">
    <location>
        <begin position="547"/>
        <end position="560"/>
    </location>
</feature>
<evidence type="ECO:0000256" key="2">
    <source>
        <dbReference type="ARBA" id="ARBA00023134"/>
    </source>
</evidence>
<feature type="compositionally biased region" description="Polar residues" evidence="4">
    <location>
        <begin position="36"/>
        <end position="58"/>
    </location>
</feature>
<dbReference type="InterPro" id="IPR045063">
    <property type="entry name" value="Dynamin_N"/>
</dbReference>
<dbReference type="PROSITE" id="PS51388">
    <property type="entry name" value="GED"/>
    <property type="match status" value="1"/>
</dbReference>
<evidence type="ECO:0000313" key="6">
    <source>
        <dbReference type="EMBL" id="USW48252.1"/>
    </source>
</evidence>
<feature type="coiled-coil region" evidence="3">
    <location>
        <begin position="821"/>
        <end position="848"/>
    </location>
</feature>
<dbReference type="Proteomes" id="UP001056384">
    <property type="component" value="Chromosome 1"/>
</dbReference>
<dbReference type="GO" id="GO:0005874">
    <property type="term" value="C:microtubule"/>
    <property type="evidence" value="ECO:0007669"/>
    <property type="project" value="TreeGrafter"/>
</dbReference>
<organism evidence="6 7">
    <name type="scientific">Septoria linicola</name>
    <dbReference type="NCBI Taxonomy" id="215465"/>
    <lineage>
        <taxon>Eukaryota</taxon>
        <taxon>Fungi</taxon>
        <taxon>Dikarya</taxon>
        <taxon>Ascomycota</taxon>
        <taxon>Pezizomycotina</taxon>
        <taxon>Dothideomycetes</taxon>
        <taxon>Dothideomycetidae</taxon>
        <taxon>Mycosphaerellales</taxon>
        <taxon>Mycosphaerellaceae</taxon>
        <taxon>Septoria</taxon>
    </lineage>
</organism>
<dbReference type="PANTHER" id="PTHR11566:SF131">
    <property type="entry name" value="GTPASE, PUTATIVE (AFU_ORTHOLOGUE AFUA_6G07630)-RELATED"/>
    <property type="match status" value="1"/>
</dbReference>
<keyword evidence="2" id="KW-0342">GTP-binding</keyword>
<dbReference type="Pfam" id="PF01031">
    <property type="entry name" value="Dynamin_M"/>
    <property type="match status" value="1"/>
</dbReference>
<keyword evidence="3" id="KW-0175">Coiled coil</keyword>
<feature type="compositionally biased region" description="Basic and acidic residues" evidence="4">
    <location>
        <begin position="526"/>
        <end position="537"/>
    </location>
</feature>
<feature type="domain" description="GED" evidence="5">
    <location>
        <begin position="758"/>
        <end position="850"/>
    </location>
</feature>
<dbReference type="InterPro" id="IPR022812">
    <property type="entry name" value="Dynamin"/>
</dbReference>
<dbReference type="Pfam" id="PF00350">
    <property type="entry name" value="Dynamin_N"/>
    <property type="match status" value="1"/>
</dbReference>
<feature type="region of interest" description="Disordered" evidence="4">
    <location>
        <begin position="518"/>
        <end position="576"/>
    </location>
</feature>
<dbReference type="PANTHER" id="PTHR11566">
    <property type="entry name" value="DYNAMIN"/>
    <property type="match status" value="1"/>
</dbReference>
<proteinExistence type="predicted"/>
<protein>
    <submittedName>
        <fullName evidence="6">Dynamin stalk domain, dynamin, GTPase domain, GTPase effector domain-containing protein</fullName>
    </submittedName>
</protein>
<evidence type="ECO:0000256" key="1">
    <source>
        <dbReference type="ARBA" id="ARBA00022741"/>
    </source>
</evidence>
<reference evidence="6" key="1">
    <citation type="submission" date="2022-06" db="EMBL/GenBank/DDBJ databases">
        <title>Complete genome sequences of two strains of the flax pathogen Septoria linicola.</title>
        <authorList>
            <person name="Lapalu N."/>
            <person name="Simon A."/>
            <person name="Demenou B."/>
            <person name="Paumier D."/>
            <person name="Guillot M.-P."/>
            <person name="Gout L."/>
            <person name="Valade R."/>
        </authorList>
    </citation>
    <scope>NUCLEOTIDE SEQUENCE</scope>
    <source>
        <strain evidence="6">SE15195</strain>
    </source>
</reference>
<dbReference type="SUPFAM" id="SSF52540">
    <property type="entry name" value="P-loop containing nucleoside triphosphate hydrolases"/>
    <property type="match status" value="1"/>
</dbReference>
<evidence type="ECO:0000313" key="7">
    <source>
        <dbReference type="Proteomes" id="UP001056384"/>
    </source>
</evidence>
<dbReference type="InterPro" id="IPR001401">
    <property type="entry name" value="Dynamin_GTPase"/>
</dbReference>
<dbReference type="AlphaFoldDB" id="A0A9Q9ALL0"/>
<keyword evidence="7" id="KW-1185">Reference proteome</keyword>
<dbReference type="SMART" id="SM00053">
    <property type="entry name" value="DYNc"/>
    <property type="match status" value="1"/>
</dbReference>
<keyword evidence="1" id="KW-0547">Nucleotide-binding</keyword>
<evidence type="ECO:0000259" key="5">
    <source>
        <dbReference type="PROSITE" id="PS51388"/>
    </source>
</evidence>
<dbReference type="GO" id="GO:0005737">
    <property type="term" value="C:cytoplasm"/>
    <property type="evidence" value="ECO:0007669"/>
    <property type="project" value="TreeGrafter"/>
</dbReference>
<dbReference type="InterPro" id="IPR000375">
    <property type="entry name" value="Dynamin_stalk"/>
</dbReference>
<gene>
    <name evidence="6" type="ORF">Slin15195_G015710</name>
</gene>
<dbReference type="GO" id="GO:0005525">
    <property type="term" value="F:GTP binding"/>
    <property type="evidence" value="ECO:0007669"/>
    <property type="project" value="InterPro"/>
</dbReference>
<dbReference type="CDD" id="cd08771">
    <property type="entry name" value="DLP_1"/>
    <property type="match status" value="1"/>
</dbReference>
<evidence type="ECO:0000256" key="3">
    <source>
        <dbReference type="SAM" id="Coils"/>
    </source>
</evidence>
<dbReference type="InterPro" id="IPR027417">
    <property type="entry name" value="P-loop_NTPase"/>
</dbReference>
<sequence>MRSVKQEPGAAPRQTRRVALRQQTPLTIEDDVNVETDASTAPSSTRSNMTDATFSNEDVASPDTAMSDIPVAEDPLYLFGRKGRELIQGINKLDCLGIDTTLPSLPKVVAVGDQSAGKSSIIEAMSDITLPRSEGTCTRCPFQITTHATQDGDLRWSCTISLQSKYSYLPGYKGDGTGLAGWKAYGSTEICQFATITNKADLELVLRRAQIAILNPTKNWRHFTACSATEVVNATFQVDFSPNLICLEINAPNLLELSFYDLPGAINVMHDESQDYLSEFVETLLKTYLNDDQALVVIACPANQDIETGTAFKYLRNCKASGRAIGVLTKPDLVDPTETRISSLERMFQGEAFKLDGGWFTTKQLSQSQLNGPVRPTYEQARAEEAAFFSTAPWSARLSKFADRFGVSNLQEAVSRRHIKHILACLPDMVGRVRERLLQVQHELKEYPEKATNPGLEIIYDIDNIVKAVVVQCSPDSKTSPFRASQRDYMKQLAKQLHTASPKVELATPGYVKPALVIDDSDMDETPSKRSKMDHGRAVSATPRRATPSSSQATSRTPVTGSKRKATRATSQAPASHGVTFRLDEVKRRFDLAPSVRLPDDADVRITYDLAKEALSCFSTFTQQTMDKFEALVTKMLDGCLVEALAQRQGTLLYDEASSIIQGLFVELFNKEMDALHHYVACLTHRPITYGKNWWSAKKEEQHQKLRQGRDEARVLEHFEVMEENGYKVPPSIEERKKKVADATWVANNIRSPAFTRELKELAMPLTFYELASSQLVDTVARNLDYLVYQLEDRMKTQLLNGLRPDDFDHCASLLAEDPQREQVRVELEAEQSKLEEALSELKILSNADA</sequence>
<dbReference type="Gene3D" id="3.40.50.300">
    <property type="entry name" value="P-loop containing nucleotide triphosphate hydrolases"/>
    <property type="match status" value="1"/>
</dbReference>
<name>A0A9Q9ALL0_9PEZI</name>